<dbReference type="KEGG" id="ccp:CHC_T00000203001"/>
<sequence length="148" mass="15829">MHCPRPPSPIGHPPLASICGEKKLLFYLSPAPPCRLTSPPPPASTRPPERKPSLFPHPLPKRRPPLLPVPAYDLHTGITIALQAFALSFACSDTTPSHPASRNVPPLITSLPPVETRPLAPKRPKLSTILSSLQIPSPTPLAVPILAT</sequence>
<protein>
    <submittedName>
        <fullName evidence="2">Uncharacterized protein</fullName>
    </submittedName>
</protein>
<proteinExistence type="predicted"/>
<keyword evidence="3" id="KW-1185">Reference proteome</keyword>
<gene>
    <name evidence="2" type="ORF">CHC_T00000203001</name>
</gene>
<dbReference type="GeneID" id="17326998"/>
<name>R7QNI4_CHOCR</name>
<reference evidence="3" key="1">
    <citation type="journal article" date="2013" name="Proc. Natl. Acad. Sci. U.S.A.">
        <title>Genome structure and metabolic features in the red seaweed Chondrus crispus shed light on evolution of the Archaeplastida.</title>
        <authorList>
            <person name="Collen J."/>
            <person name="Porcel B."/>
            <person name="Carre W."/>
            <person name="Ball S.G."/>
            <person name="Chaparro C."/>
            <person name="Tonon T."/>
            <person name="Barbeyron T."/>
            <person name="Michel G."/>
            <person name="Noel B."/>
            <person name="Valentin K."/>
            <person name="Elias M."/>
            <person name="Artiguenave F."/>
            <person name="Arun A."/>
            <person name="Aury J.M."/>
            <person name="Barbosa-Neto J.F."/>
            <person name="Bothwell J.H."/>
            <person name="Bouget F.Y."/>
            <person name="Brillet L."/>
            <person name="Cabello-Hurtado F."/>
            <person name="Capella-Gutierrez S."/>
            <person name="Charrier B."/>
            <person name="Cladiere L."/>
            <person name="Cock J.M."/>
            <person name="Coelho S.M."/>
            <person name="Colleoni C."/>
            <person name="Czjzek M."/>
            <person name="Da Silva C."/>
            <person name="Delage L."/>
            <person name="Denoeud F."/>
            <person name="Deschamps P."/>
            <person name="Dittami S.M."/>
            <person name="Gabaldon T."/>
            <person name="Gachon C.M."/>
            <person name="Groisillier A."/>
            <person name="Herve C."/>
            <person name="Jabbari K."/>
            <person name="Katinka M."/>
            <person name="Kloareg B."/>
            <person name="Kowalczyk N."/>
            <person name="Labadie K."/>
            <person name="Leblanc C."/>
            <person name="Lopez P.J."/>
            <person name="McLachlan D.H."/>
            <person name="Meslet-Cladiere L."/>
            <person name="Moustafa A."/>
            <person name="Nehr Z."/>
            <person name="Nyvall Collen P."/>
            <person name="Panaud O."/>
            <person name="Partensky F."/>
            <person name="Poulain J."/>
            <person name="Rensing S.A."/>
            <person name="Rousvoal S."/>
            <person name="Samson G."/>
            <person name="Symeonidi A."/>
            <person name="Weissenbach J."/>
            <person name="Zambounis A."/>
            <person name="Wincker P."/>
            <person name="Boyen C."/>
        </authorList>
    </citation>
    <scope>NUCLEOTIDE SEQUENCE [LARGE SCALE GENOMIC DNA]</scope>
    <source>
        <strain evidence="3">cv. Stackhouse</strain>
    </source>
</reference>
<dbReference type="AlphaFoldDB" id="R7QNI4"/>
<accession>R7QNI4</accession>
<evidence type="ECO:0000313" key="2">
    <source>
        <dbReference type="EMBL" id="CDF39348.1"/>
    </source>
</evidence>
<feature type="region of interest" description="Disordered" evidence="1">
    <location>
        <begin position="36"/>
        <end position="64"/>
    </location>
</feature>
<dbReference type="EMBL" id="HG002023">
    <property type="protein sequence ID" value="CDF39348.1"/>
    <property type="molecule type" value="Genomic_DNA"/>
</dbReference>
<evidence type="ECO:0000313" key="3">
    <source>
        <dbReference type="Proteomes" id="UP000012073"/>
    </source>
</evidence>
<dbReference type="RefSeq" id="XP_005719259.1">
    <property type="nucleotide sequence ID" value="XM_005719202.1"/>
</dbReference>
<evidence type="ECO:0000256" key="1">
    <source>
        <dbReference type="SAM" id="MobiDB-lite"/>
    </source>
</evidence>
<dbReference type="Gramene" id="CDF39348">
    <property type="protein sequence ID" value="CDF39348"/>
    <property type="gene ID" value="CHC_T00000203001"/>
</dbReference>
<feature type="region of interest" description="Disordered" evidence="1">
    <location>
        <begin position="96"/>
        <end position="120"/>
    </location>
</feature>
<organism evidence="2 3">
    <name type="scientific">Chondrus crispus</name>
    <name type="common">Carrageen Irish moss</name>
    <name type="synonym">Polymorpha crispa</name>
    <dbReference type="NCBI Taxonomy" id="2769"/>
    <lineage>
        <taxon>Eukaryota</taxon>
        <taxon>Rhodophyta</taxon>
        <taxon>Florideophyceae</taxon>
        <taxon>Rhodymeniophycidae</taxon>
        <taxon>Gigartinales</taxon>
        <taxon>Gigartinaceae</taxon>
        <taxon>Chondrus</taxon>
    </lineage>
</organism>
<dbReference type="Proteomes" id="UP000012073">
    <property type="component" value="Unassembled WGS sequence"/>
</dbReference>
<feature type="compositionally biased region" description="Pro residues" evidence="1">
    <location>
        <begin position="36"/>
        <end position="45"/>
    </location>
</feature>